<reference evidence="3" key="2">
    <citation type="journal article" date="2021" name="Sci. Data">
        <title>Chromosome-scale genome sequencing, assembly and annotation of six genomes from subfamily Leishmaniinae.</title>
        <authorList>
            <person name="Almutairi H."/>
            <person name="Urbaniak M.D."/>
            <person name="Bates M.D."/>
            <person name="Jariyapan N."/>
            <person name="Kwakye-Nuako G."/>
            <person name="Thomaz Soccol V."/>
            <person name="Al-Salem W.S."/>
            <person name="Dillon R.J."/>
            <person name="Bates P.A."/>
            <person name="Gatherer D."/>
        </authorList>
    </citation>
    <scope>NUCLEOTIDE SEQUENCE [LARGE SCALE GENOMIC DNA]</scope>
</reference>
<dbReference type="Proteomes" id="UP000673552">
    <property type="component" value="Unassembled WGS sequence"/>
</dbReference>
<proteinExistence type="predicted"/>
<dbReference type="GeneID" id="92512730"/>
<gene>
    <name evidence="2" type="ORF">LSCM1_02639</name>
</gene>
<sequence length="579" mass="62978">MWQSRRVQVTGSGESIQHLIRDVRRPCVLSMLSCFTVAARTACRCCCCSGDFSKFCGTKLDRMAQVEDLTFSGRPRRSHVFSLRSPASVKEEEAGIIAEWVPDVLGYHLPLDQREQPEPAPKARVTEAAGSEVSVTAETHGTVQQGRQEVSSVASDTCTGSQVGGGDHQGGHSDGPPFYGPWPNFATSPVLEWRGCLWQWRPVRLSSAAGASHQGTRTTVASTRLNREDRPSQSMAQWPPGAEKGPTGDVLEKSSRGYYLVPFLLCPTLEVLAMEPFMHDSLRGELAAAQSACLKQHPHWSEYTKYGRSGSRHRSVCPELEASLWSIFMPTPVGNLGIPSPEYSNGDAAMKQSTVFELPTFAMIQGEPPMRVGGRVGAGLNPGATRPTPPEEETWDAVTAERRVEPSAAEGSLADPYTHIFCSNTSSACGHTHLLRTGNRAPAAPKPSACDSSSPTFPLRCRNAVGGGLAELFLAVDRYAALIARGELTLSAACWATLCDTKSWWVVQRLRVCSLEVERELLAAAEAHKRWQQSALSRNRTLVGKSSHGICFHDYPFLAQWPSGGGRGKRVQASEPDTY</sequence>
<accession>A0A836H2X7</accession>
<dbReference type="RefSeq" id="XP_067175593.1">
    <property type="nucleotide sequence ID" value="XM_067320218.1"/>
</dbReference>
<feature type="compositionally biased region" description="Polar residues" evidence="1">
    <location>
        <begin position="213"/>
        <end position="224"/>
    </location>
</feature>
<dbReference type="AlphaFoldDB" id="A0A836H2X7"/>
<dbReference type="EMBL" id="JAFEUZ010000033">
    <property type="protein sequence ID" value="KAG5469420.1"/>
    <property type="molecule type" value="Genomic_DNA"/>
</dbReference>
<evidence type="ECO:0000313" key="2">
    <source>
        <dbReference type="EMBL" id="KAG5469420.1"/>
    </source>
</evidence>
<name>A0A836H2X7_9TRYP</name>
<organism evidence="2 3">
    <name type="scientific">Leishmania martiniquensis</name>
    <dbReference type="NCBI Taxonomy" id="1580590"/>
    <lineage>
        <taxon>Eukaryota</taxon>
        <taxon>Discoba</taxon>
        <taxon>Euglenozoa</taxon>
        <taxon>Kinetoplastea</taxon>
        <taxon>Metakinetoplastina</taxon>
        <taxon>Trypanosomatida</taxon>
        <taxon>Trypanosomatidae</taxon>
        <taxon>Leishmaniinae</taxon>
        <taxon>Leishmania</taxon>
    </lineage>
</organism>
<feature type="region of interest" description="Disordered" evidence="1">
    <location>
        <begin position="208"/>
        <end position="247"/>
    </location>
</feature>
<comment type="caution">
    <text evidence="2">The sequence shown here is derived from an EMBL/GenBank/DDBJ whole genome shotgun (WGS) entry which is preliminary data.</text>
</comment>
<evidence type="ECO:0000256" key="1">
    <source>
        <dbReference type="SAM" id="MobiDB-lite"/>
    </source>
</evidence>
<keyword evidence="3" id="KW-1185">Reference proteome</keyword>
<dbReference type="OrthoDB" id="273646at2759"/>
<feature type="region of interest" description="Disordered" evidence="1">
    <location>
        <begin position="156"/>
        <end position="180"/>
    </location>
</feature>
<protein>
    <submittedName>
        <fullName evidence="2">Uncharacterized protein</fullName>
    </submittedName>
</protein>
<evidence type="ECO:0000313" key="3">
    <source>
        <dbReference type="Proteomes" id="UP000673552"/>
    </source>
</evidence>
<dbReference type="KEGG" id="lmat:92512730"/>
<reference evidence="3" key="1">
    <citation type="journal article" date="2021" name="Microbiol. Resour. Announc.">
        <title>LGAAP: Leishmaniinae Genome Assembly and Annotation Pipeline.</title>
        <authorList>
            <person name="Almutairi H."/>
            <person name="Urbaniak M.D."/>
            <person name="Bates M.D."/>
            <person name="Jariyapan N."/>
            <person name="Kwakye-Nuako G."/>
            <person name="Thomaz-Soccol V."/>
            <person name="Al-Salem W.S."/>
            <person name="Dillon R.J."/>
            <person name="Bates P.A."/>
            <person name="Gatherer D."/>
        </authorList>
    </citation>
    <scope>NUCLEOTIDE SEQUENCE [LARGE SCALE GENOMIC DNA]</scope>
</reference>